<comment type="caution">
    <text evidence="6">The sequence shown here is derived from an EMBL/GenBank/DDBJ whole genome shotgun (WGS) entry which is preliminary data.</text>
</comment>
<evidence type="ECO:0000313" key="6">
    <source>
        <dbReference type="EMBL" id="NNG41037.1"/>
    </source>
</evidence>
<keyword evidence="4 6" id="KW-0808">Transferase</keyword>
<dbReference type="PANTHER" id="PTHR43179">
    <property type="entry name" value="RHAMNOSYLTRANSFERASE WBBL"/>
    <property type="match status" value="1"/>
</dbReference>
<accession>A0A849AMM7</accession>
<comment type="similarity">
    <text evidence="2">Belongs to the glycosyltransferase 2 family.</text>
</comment>
<dbReference type="AlphaFoldDB" id="A0A849AMM7"/>
<dbReference type="PANTHER" id="PTHR43179:SF12">
    <property type="entry name" value="GALACTOFURANOSYLTRANSFERASE GLFT2"/>
    <property type="match status" value="1"/>
</dbReference>
<feature type="domain" description="Glycosyltransferase 2-like" evidence="5">
    <location>
        <begin position="22"/>
        <end position="175"/>
    </location>
</feature>
<dbReference type="GO" id="GO:0016757">
    <property type="term" value="F:glycosyltransferase activity"/>
    <property type="evidence" value="ECO:0007669"/>
    <property type="project" value="UniProtKB-KW"/>
</dbReference>
<dbReference type="InterPro" id="IPR001173">
    <property type="entry name" value="Glyco_trans_2-like"/>
</dbReference>
<keyword evidence="3" id="KW-0328">Glycosyltransferase</keyword>
<evidence type="ECO:0000313" key="7">
    <source>
        <dbReference type="Proteomes" id="UP000557772"/>
    </source>
</evidence>
<name>A0A849AMM7_9MICO</name>
<protein>
    <submittedName>
        <fullName evidence="6">Glycosyltransferase</fullName>
    </submittedName>
</protein>
<dbReference type="SUPFAM" id="SSF53448">
    <property type="entry name" value="Nucleotide-diphospho-sugar transferases"/>
    <property type="match status" value="1"/>
</dbReference>
<dbReference type="RefSeq" id="WP_171157967.1">
    <property type="nucleotide sequence ID" value="NZ_JABENB010000003.1"/>
</dbReference>
<dbReference type="Pfam" id="PF00535">
    <property type="entry name" value="Glycos_transf_2"/>
    <property type="match status" value="1"/>
</dbReference>
<evidence type="ECO:0000256" key="4">
    <source>
        <dbReference type="ARBA" id="ARBA00022679"/>
    </source>
</evidence>
<evidence type="ECO:0000259" key="5">
    <source>
        <dbReference type="Pfam" id="PF00535"/>
    </source>
</evidence>
<organism evidence="6 7">
    <name type="scientific">Flexivirga aerilata</name>
    <dbReference type="NCBI Taxonomy" id="1656889"/>
    <lineage>
        <taxon>Bacteria</taxon>
        <taxon>Bacillati</taxon>
        <taxon>Actinomycetota</taxon>
        <taxon>Actinomycetes</taxon>
        <taxon>Micrococcales</taxon>
        <taxon>Dermacoccaceae</taxon>
        <taxon>Flexivirga</taxon>
    </lineage>
</organism>
<keyword evidence="7" id="KW-1185">Reference proteome</keyword>
<dbReference type="Gene3D" id="3.90.550.10">
    <property type="entry name" value="Spore Coat Polysaccharide Biosynthesis Protein SpsA, Chain A"/>
    <property type="match status" value="1"/>
</dbReference>
<reference evidence="6 7" key="1">
    <citation type="submission" date="2020-05" db="EMBL/GenBank/DDBJ databases">
        <title>Flexivirga sp. ID2601S isolated from air conditioner.</title>
        <authorList>
            <person name="Kim D.H."/>
        </authorList>
    </citation>
    <scope>NUCLEOTIDE SEQUENCE [LARGE SCALE GENOMIC DNA]</scope>
    <source>
        <strain evidence="6 7">ID2601S</strain>
    </source>
</reference>
<gene>
    <name evidence="6" type="ORF">HJ588_17400</name>
</gene>
<evidence type="ECO:0000256" key="1">
    <source>
        <dbReference type="ARBA" id="ARBA00004776"/>
    </source>
</evidence>
<sequence>MTTTGDQVSRGGEEERRAGRVTVVLLTYNCARWIERTVRHLKALGVPILAVDNASDDNTVALLHRNGVRVIELPANRGAAGRNVGAEAADTPYVAFCDDDGWFERDGLDHAVDLLEQHPRLAVVNARILVNDEQRLDPISREMASSPLRGDPRLPGTVLLGFMAGAVVVRRAAFLEVGGYDPRFFIGGEEETLAVPLLRNGWQLRYVPEVVAHHYPSGANAAGIRHLGVRNTVTNAWLHRPARRALSWTIFIARTTRSRRTLLRGLVMVLLDLPWIVRERSVMPDDLDRALAILERRRRAATPSRSRRPGAVW</sequence>
<comment type="pathway">
    <text evidence="1">Cell wall biogenesis; cell wall polysaccharide biosynthesis.</text>
</comment>
<evidence type="ECO:0000256" key="2">
    <source>
        <dbReference type="ARBA" id="ARBA00006739"/>
    </source>
</evidence>
<dbReference type="InterPro" id="IPR029044">
    <property type="entry name" value="Nucleotide-diphossugar_trans"/>
</dbReference>
<dbReference type="EMBL" id="JABENB010000003">
    <property type="protein sequence ID" value="NNG41037.1"/>
    <property type="molecule type" value="Genomic_DNA"/>
</dbReference>
<evidence type="ECO:0000256" key="3">
    <source>
        <dbReference type="ARBA" id="ARBA00022676"/>
    </source>
</evidence>
<dbReference type="Proteomes" id="UP000557772">
    <property type="component" value="Unassembled WGS sequence"/>
</dbReference>
<proteinExistence type="inferred from homology"/>